<organism evidence="1 2">
    <name type="scientific">Paenibacillus alvei</name>
    <name type="common">Bacillus alvei</name>
    <dbReference type="NCBI Taxonomy" id="44250"/>
    <lineage>
        <taxon>Bacteria</taxon>
        <taxon>Bacillati</taxon>
        <taxon>Bacillota</taxon>
        <taxon>Bacilli</taxon>
        <taxon>Bacillales</taxon>
        <taxon>Paenibacillaceae</taxon>
        <taxon>Paenibacillus</taxon>
    </lineage>
</organism>
<comment type="caution">
    <text evidence="1">The sequence shown here is derived from an EMBL/GenBank/DDBJ whole genome shotgun (WGS) entry which is preliminary data.</text>
</comment>
<evidence type="ECO:0000313" key="1">
    <source>
        <dbReference type="EMBL" id="NOJ73185.1"/>
    </source>
</evidence>
<sequence>MGIWSPLCPFFVGKYEINSGQTLEIPLISVIGDEKKNRIRQIFWKAIKAEDDGTEEIIPVSLVYKEDVTENYYECMRVYNVAFHNHSEHKGNLDVYVMQERCDGHISCMSQKKQKGALRMITSELKIINYSDNPLKISGNAPLEKDISTNNANYELVGVLINDYTKGKEKTVITKEYVDSFHTWKVTFFNLDTNETEFNLNLLVLKHSTV</sequence>
<dbReference type="RefSeq" id="WP_171418807.1">
    <property type="nucleotide sequence ID" value="NZ_JABFOR010000038.1"/>
</dbReference>
<proteinExistence type="predicted"/>
<dbReference type="EMBL" id="JABFOR010000038">
    <property type="protein sequence ID" value="NOJ73185.1"/>
    <property type="molecule type" value="Genomic_DNA"/>
</dbReference>
<dbReference type="AlphaFoldDB" id="A0AAP7A045"/>
<dbReference type="Proteomes" id="UP000552038">
    <property type="component" value="Unassembled WGS sequence"/>
</dbReference>
<accession>A0AAP7A045</accession>
<name>A0AAP7A045_PAEAL</name>
<gene>
    <name evidence="1" type="ORF">HMI46_21875</name>
</gene>
<protein>
    <submittedName>
        <fullName evidence="1">Uncharacterized protein</fullName>
    </submittedName>
</protein>
<reference evidence="1 2" key="1">
    <citation type="submission" date="2020-05" db="EMBL/GenBank/DDBJ databases">
        <title>Whole genome sequencing and identification of novel metabolites from Paenibacillus alvei strain JR949.</title>
        <authorList>
            <person name="Rajendhran J."/>
            <person name="Sree Pranav P."/>
            <person name="Mahalakshmi B."/>
            <person name="Karthikeyan R."/>
        </authorList>
    </citation>
    <scope>NUCLEOTIDE SEQUENCE [LARGE SCALE GENOMIC DNA]</scope>
    <source>
        <strain evidence="1 2">JR949</strain>
    </source>
</reference>
<evidence type="ECO:0000313" key="2">
    <source>
        <dbReference type="Proteomes" id="UP000552038"/>
    </source>
</evidence>